<evidence type="ECO:0000259" key="3">
    <source>
        <dbReference type="Pfam" id="PF01408"/>
    </source>
</evidence>
<evidence type="ECO:0000256" key="1">
    <source>
        <dbReference type="ARBA" id="ARBA00010928"/>
    </source>
</evidence>
<name>A0A6N9YU72_9ACTN</name>
<dbReference type="AlphaFoldDB" id="A0A6N9YU72"/>
<dbReference type="SUPFAM" id="SSF51735">
    <property type="entry name" value="NAD(P)-binding Rossmann-fold domains"/>
    <property type="match status" value="1"/>
</dbReference>
<dbReference type="PANTHER" id="PTHR43708">
    <property type="entry name" value="CONSERVED EXPRESSED OXIDOREDUCTASE (EUROFUNG)"/>
    <property type="match status" value="1"/>
</dbReference>
<proteinExistence type="inferred from homology"/>
<gene>
    <name evidence="4" type="ORF">G1H11_24920</name>
</gene>
<dbReference type="InterPro" id="IPR051317">
    <property type="entry name" value="Gfo/Idh/MocA_oxidoreduct"/>
</dbReference>
<feature type="domain" description="Gfo/Idh/MocA-like oxidoreductase N-terminal" evidence="3">
    <location>
        <begin position="60"/>
        <end position="151"/>
    </location>
</feature>
<reference evidence="4 5" key="1">
    <citation type="submission" date="2020-02" db="EMBL/GenBank/DDBJ databases">
        <authorList>
            <person name="Li X.-J."/>
            <person name="Feng X.-M."/>
        </authorList>
    </citation>
    <scope>NUCLEOTIDE SEQUENCE [LARGE SCALE GENOMIC DNA]</scope>
    <source>
        <strain evidence="4 5">CGMCC 4.7225</strain>
    </source>
</reference>
<dbReference type="Gene3D" id="3.40.50.720">
    <property type="entry name" value="NAD(P)-binding Rossmann-like Domain"/>
    <property type="match status" value="1"/>
</dbReference>
<comment type="caution">
    <text evidence="4">The sequence shown here is derived from an EMBL/GenBank/DDBJ whole genome shotgun (WGS) entry which is preliminary data.</text>
</comment>
<dbReference type="GO" id="GO:0016491">
    <property type="term" value="F:oxidoreductase activity"/>
    <property type="evidence" value="ECO:0007669"/>
    <property type="project" value="UniProtKB-KW"/>
</dbReference>
<evidence type="ECO:0000256" key="2">
    <source>
        <dbReference type="ARBA" id="ARBA00023002"/>
    </source>
</evidence>
<keyword evidence="5" id="KW-1185">Reference proteome</keyword>
<comment type="similarity">
    <text evidence="1">Belongs to the Gfo/Idh/MocA family.</text>
</comment>
<dbReference type="GO" id="GO:0000166">
    <property type="term" value="F:nucleotide binding"/>
    <property type="evidence" value="ECO:0007669"/>
    <property type="project" value="InterPro"/>
</dbReference>
<dbReference type="InterPro" id="IPR000683">
    <property type="entry name" value="Gfo/Idh/MocA-like_OxRdtase_N"/>
</dbReference>
<evidence type="ECO:0000313" key="4">
    <source>
        <dbReference type="EMBL" id="NED98542.1"/>
    </source>
</evidence>
<accession>A0A6N9YU72</accession>
<protein>
    <submittedName>
        <fullName evidence="4">Gfo/Idh/MocA family oxidoreductase</fullName>
    </submittedName>
</protein>
<dbReference type="RefSeq" id="WP_163821420.1">
    <property type="nucleotide sequence ID" value="NZ_JAAGOB010000030.1"/>
</dbReference>
<evidence type="ECO:0000313" key="5">
    <source>
        <dbReference type="Proteomes" id="UP000469185"/>
    </source>
</evidence>
<organism evidence="4 5">
    <name type="scientific">Phytoactinopolyspora alkaliphila</name>
    <dbReference type="NCBI Taxonomy" id="1783498"/>
    <lineage>
        <taxon>Bacteria</taxon>
        <taxon>Bacillati</taxon>
        <taxon>Actinomycetota</taxon>
        <taxon>Actinomycetes</taxon>
        <taxon>Jiangellales</taxon>
        <taxon>Jiangellaceae</taxon>
        <taxon>Phytoactinopolyspora</taxon>
    </lineage>
</organism>
<sequence length="310" mass="33481">MMRIGLIGTNNTHGHQLAGFINGWRPDVPIPSRWVHGPLPQFYLWAKTLRELEETGRVPAPDARVTRLWSEDPATEGALIARACEVERLVDSPEEATRDVDAVLLLTDDPNSHVDLAVPVLKAGLPMFIDKPLAPTDDAAREMAEVASASGTPWFSGSAFRFSPSLLAFRDRVTAEIGVPTAVYVQCPGWIERYGIHALEIMNVLVGHWVSEVAGAALPGRSSASLLLEGGETVLLETMSTAFDPPAQAIVWGAHGSLHWESRDVYRSIFSMTTAFLDMARSGVAPVPEAESLELARLANVLAEAASAKA</sequence>
<dbReference type="Pfam" id="PF01408">
    <property type="entry name" value="GFO_IDH_MocA"/>
    <property type="match status" value="1"/>
</dbReference>
<keyword evidence="2" id="KW-0560">Oxidoreductase</keyword>
<dbReference type="InterPro" id="IPR036291">
    <property type="entry name" value="NAD(P)-bd_dom_sf"/>
</dbReference>
<dbReference type="PANTHER" id="PTHR43708:SF5">
    <property type="entry name" value="CONSERVED EXPRESSED OXIDOREDUCTASE (EUROFUNG)-RELATED"/>
    <property type="match status" value="1"/>
</dbReference>
<dbReference type="EMBL" id="JAAGOB010000030">
    <property type="protein sequence ID" value="NED98542.1"/>
    <property type="molecule type" value="Genomic_DNA"/>
</dbReference>
<dbReference type="Proteomes" id="UP000469185">
    <property type="component" value="Unassembled WGS sequence"/>
</dbReference>